<evidence type="ECO:0000313" key="3">
    <source>
        <dbReference type="Proteomes" id="UP000308730"/>
    </source>
</evidence>
<sequence>MSVIKGMQTRLDQLGWRVQCAGDALQTRLAEMTTDKAPRERVALLYDKFRNGFSREWQNVEMLLGQITSASRGNGNVALPRALEVLRDVVHYEPNSGRFIAVEDFSTIDMRAVQGRLKFRDEFPPPSDKDWWDWDLYDIYKPSWWTDPEMNNGPKMRMIDDSVAMDLFHGSQSSTRIAFARIEVLERAITRVKDVIAANDAGDSDSDEEDSQGCSSQENM</sequence>
<feature type="region of interest" description="Disordered" evidence="1">
    <location>
        <begin position="200"/>
        <end position="220"/>
    </location>
</feature>
<dbReference type="EMBL" id="SGPM01000317">
    <property type="protein sequence ID" value="THH26721.1"/>
    <property type="molecule type" value="Genomic_DNA"/>
</dbReference>
<evidence type="ECO:0000256" key="1">
    <source>
        <dbReference type="SAM" id="MobiDB-lite"/>
    </source>
</evidence>
<name>A0A4S4MNU8_9APHY</name>
<dbReference type="Proteomes" id="UP000308730">
    <property type="component" value="Unassembled WGS sequence"/>
</dbReference>
<evidence type="ECO:0000313" key="2">
    <source>
        <dbReference type="EMBL" id="THH26721.1"/>
    </source>
</evidence>
<feature type="compositionally biased region" description="Acidic residues" evidence="1">
    <location>
        <begin position="202"/>
        <end position="211"/>
    </location>
</feature>
<organism evidence="2 3">
    <name type="scientific">Antrodiella citrinella</name>
    <dbReference type="NCBI Taxonomy" id="2447956"/>
    <lineage>
        <taxon>Eukaryota</taxon>
        <taxon>Fungi</taxon>
        <taxon>Dikarya</taxon>
        <taxon>Basidiomycota</taxon>
        <taxon>Agaricomycotina</taxon>
        <taxon>Agaricomycetes</taxon>
        <taxon>Polyporales</taxon>
        <taxon>Steccherinaceae</taxon>
        <taxon>Antrodiella</taxon>
    </lineage>
</organism>
<proteinExistence type="predicted"/>
<keyword evidence="3" id="KW-1185">Reference proteome</keyword>
<reference evidence="2 3" key="1">
    <citation type="submission" date="2019-02" db="EMBL/GenBank/DDBJ databases">
        <title>Genome sequencing of the rare red list fungi Antrodiella citrinella (Flaviporus citrinellus).</title>
        <authorList>
            <person name="Buettner E."/>
            <person name="Kellner H."/>
        </authorList>
    </citation>
    <scope>NUCLEOTIDE SEQUENCE [LARGE SCALE GENOMIC DNA]</scope>
    <source>
        <strain evidence="2 3">DSM 108506</strain>
    </source>
</reference>
<comment type="caution">
    <text evidence="2">The sequence shown here is derived from an EMBL/GenBank/DDBJ whole genome shotgun (WGS) entry which is preliminary data.</text>
</comment>
<protein>
    <submittedName>
        <fullName evidence="2">Uncharacterized protein</fullName>
    </submittedName>
</protein>
<dbReference type="AlphaFoldDB" id="A0A4S4MNU8"/>
<gene>
    <name evidence="2" type="ORF">EUX98_g7468</name>
</gene>
<accession>A0A4S4MNU8</accession>